<accession>A0A9D1LXT5</accession>
<comment type="caution">
    <text evidence="3">The sequence shown here is derived from an EMBL/GenBank/DDBJ whole genome shotgun (WGS) entry which is preliminary data.</text>
</comment>
<name>A0A9D1LXT5_9FIRM</name>
<sequence>MNICIFGSASNRIDPSYIEAVESLGEKLANLGHALIYGAGSGGLMGASARGFYRGKGKITGIAPEFFTETKVDGELFEQCDEMIYTDTMRIRKQKMEHAADIFVVVPGGLGTFDEVFEILTLRQLRQLNKEIYFYNINGYYDEMFAFLETSKAKGFISQNFEDLFTVFNDEKALLDAISAIDKA</sequence>
<evidence type="ECO:0000256" key="1">
    <source>
        <dbReference type="ARBA" id="ARBA00006763"/>
    </source>
</evidence>
<dbReference type="AlphaFoldDB" id="A0A9D1LXT5"/>
<dbReference type="InterPro" id="IPR005269">
    <property type="entry name" value="LOG"/>
</dbReference>
<keyword evidence="2" id="KW-0378">Hydrolase</keyword>
<dbReference type="EMBL" id="DVNG01000043">
    <property type="protein sequence ID" value="HIU50013.1"/>
    <property type="molecule type" value="Genomic_DNA"/>
</dbReference>
<protein>
    <recommendedName>
        <fullName evidence="2">Cytokinin riboside 5'-monophosphate phosphoribohydrolase</fullName>
        <ecNumber evidence="2">3.2.2.n1</ecNumber>
    </recommendedName>
</protein>
<dbReference type="EC" id="3.2.2.n1" evidence="2"/>
<reference evidence="3" key="1">
    <citation type="submission" date="2020-10" db="EMBL/GenBank/DDBJ databases">
        <authorList>
            <person name="Gilroy R."/>
        </authorList>
    </citation>
    <scope>NUCLEOTIDE SEQUENCE</scope>
    <source>
        <strain evidence="3">ChiGjej1B1-1684</strain>
    </source>
</reference>
<comment type="similarity">
    <text evidence="1 2">Belongs to the LOG family.</text>
</comment>
<gene>
    <name evidence="3" type="ORF">IAD22_03265</name>
</gene>
<dbReference type="Proteomes" id="UP000824118">
    <property type="component" value="Unassembled WGS sequence"/>
</dbReference>
<dbReference type="GO" id="GO:0005829">
    <property type="term" value="C:cytosol"/>
    <property type="evidence" value="ECO:0007669"/>
    <property type="project" value="TreeGrafter"/>
</dbReference>
<dbReference type="PANTHER" id="PTHR31223">
    <property type="entry name" value="LOG FAMILY PROTEIN YJL055W"/>
    <property type="match status" value="1"/>
</dbReference>
<dbReference type="Gene3D" id="3.40.50.450">
    <property type="match status" value="1"/>
</dbReference>
<dbReference type="SUPFAM" id="SSF102405">
    <property type="entry name" value="MCP/YpsA-like"/>
    <property type="match status" value="1"/>
</dbReference>
<dbReference type="Pfam" id="PF03641">
    <property type="entry name" value="Lysine_decarbox"/>
    <property type="match status" value="1"/>
</dbReference>
<proteinExistence type="inferred from homology"/>
<dbReference type="InterPro" id="IPR031100">
    <property type="entry name" value="LOG_fam"/>
</dbReference>
<dbReference type="PANTHER" id="PTHR31223:SF70">
    <property type="entry name" value="LOG FAMILY PROTEIN YJL055W"/>
    <property type="match status" value="1"/>
</dbReference>
<organism evidence="3 4">
    <name type="scientific">Candidatus Limousia pullorum</name>
    <dbReference type="NCBI Taxonomy" id="2840860"/>
    <lineage>
        <taxon>Bacteria</taxon>
        <taxon>Bacillati</taxon>
        <taxon>Bacillota</taxon>
        <taxon>Clostridia</taxon>
        <taxon>Eubacteriales</taxon>
        <taxon>Oscillospiraceae</taxon>
        <taxon>Oscillospiraceae incertae sedis</taxon>
        <taxon>Candidatus Limousia</taxon>
    </lineage>
</organism>
<dbReference type="NCBIfam" id="TIGR00730">
    <property type="entry name" value="Rossman fold protein, TIGR00730 family"/>
    <property type="match status" value="1"/>
</dbReference>
<evidence type="ECO:0000256" key="2">
    <source>
        <dbReference type="RuleBase" id="RU363015"/>
    </source>
</evidence>
<evidence type="ECO:0000313" key="4">
    <source>
        <dbReference type="Proteomes" id="UP000824118"/>
    </source>
</evidence>
<keyword evidence="2" id="KW-0203">Cytokinin biosynthesis</keyword>
<evidence type="ECO:0000313" key="3">
    <source>
        <dbReference type="EMBL" id="HIU50013.1"/>
    </source>
</evidence>
<reference evidence="3" key="2">
    <citation type="journal article" date="2021" name="PeerJ">
        <title>Extensive microbial diversity within the chicken gut microbiome revealed by metagenomics and culture.</title>
        <authorList>
            <person name="Gilroy R."/>
            <person name="Ravi A."/>
            <person name="Getino M."/>
            <person name="Pursley I."/>
            <person name="Horton D.L."/>
            <person name="Alikhan N.F."/>
            <person name="Baker D."/>
            <person name="Gharbi K."/>
            <person name="Hall N."/>
            <person name="Watson M."/>
            <person name="Adriaenssens E.M."/>
            <person name="Foster-Nyarko E."/>
            <person name="Jarju S."/>
            <person name="Secka A."/>
            <person name="Antonio M."/>
            <person name="Oren A."/>
            <person name="Chaudhuri R.R."/>
            <person name="La Ragione R."/>
            <person name="Hildebrand F."/>
            <person name="Pallen M.J."/>
        </authorList>
    </citation>
    <scope>NUCLEOTIDE SEQUENCE</scope>
    <source>
        <strain evidence="3">ChiGjej1B1-1684</strain>
    </source>
</reference>
<dbReference type="GO" id="GO:0016799">
    <property type="term" value="F:hydrolase activity, hydrolyzing N-glycosyl compounds"/>
    <property type="evidence" value="ECO:0007669"/>
    <property type="project" value="TreeGrafter"/>
</dbReference>
<dbReference type="GO" id="GO:0009691">
    <property type="term" value="P:cytokinin biosynthetic process"/>
    <property type="evidence" value="ECO:0007669"/>
    <property type="project" value="UniProtKB-UniRule"/>
</dbReference>